<dbReference type="EMBL" id="CP108188">
    <property type="protein sequence ID" value="WTR68545.1"/>
    <property type="molecule type" value="Genomic_DNA"/>
</dbReference>
<evidence type="ECO:0000313" key="4">
    <source>
        <dbReference type="Proteomes" id="UP001622594"/>
    </source>
</evidence>
<feature type="compositionally biased region" description="Polar residues" evidence="1">
    <location>
        <begin position="1"/>
        <end position="18"/>
    </location>
</feature>
<feature type="region of interest" description="Disordered" evidence="1">
    <location>
        <begin position="1"/>
        <end position="24"/>
    </location>
</feature>
<dbReference type="RefSeq" id="WP_327165676.1">
    <property type="nucleotide sequence ID" value="NZ_CP108188.1"/>
</dbReference>
<evidence type="ECO:0000259" key="2">
    <source>
        <dbReference type="PROSITE" id="PS51186"/>
    </source>
</evidence>
<feature type="domain" description="N-acetyltransferase" evidence="2">
    <location>
        <begin position="23"/>
        <end position="195"/>
    </location>
</feature>
<feature type="compositionally biased region" description="Low complexity" evidence="1">
    <location>
        <begin position="186"/>
        <end position="202"/>
    </location>
</feature>
<dbReference type="Proteomes" id="UP001622594">
    <property type="component" value="Chromosome"/>
</dbReference>
<dbReference type="PANTHER" id="PTHR43792">
    <property type="entry name" value="GNAT FAMILY, PUTATIVE (AFU_ORTHOLOGUE AFUA_3G00765)-RELATED-RELATED"/>
    <property type="match status" value="1"/>
</dbReference>
<feature type="region of interest" description="Disordered" evidence="1">
    <location>
        <begin position="173"/>
        <end position="202"/>
    </location>
</feature>
<dbReference type="SUPFAM" id="SSF55729">
    <property type="entry name" value="Acyl-CoA N-acyltransferases (Nat)"/>
    <property type="match status" value="1"/>
</dbReference>
<organism evidence="3 4">
    <name type="scientific">Streptomyces zaomyceticus</name>
    <dbReference type="NCBI Taxonomy" id="68286"/>
    <lineage>
        <taxon>Bacteria</taxon>
        <taxon>Bacillati</taxon>
        <taxon>Actinomycetota</taxon>
        <taxon>Actinomycetes</taxon>
        <taxon>Kitasatosporales</taxon>
        <taxon>Streptomycetaceae</taxon>
        <taxon>Streptomyces</taxon>
    </lineage>
</organism>
<name>A0ABZ1L6Q0_9ACTN</name>
<sequence length="202" mass="21413">MSSPQLPLRETSGNGTAPSTPPLLLRPWTYEDAEPLVRHHRDPELRAWLATHLDTLRQARAWVDAQNAGWAAGTRAAFAIVEDTAAGGTAPLGHIAVTGEGAAAVRVGYWTAPRARGRGIASWALTRVARWVTDEDGPFAGRTPELVHTVGNEGSCRTALACGFALTGTLPAAPPARPRPQHLHTAAVPRTPPRAQRAARAA</sequence>
<dbReference type="PROSITE" id="PS51186">
    <property type="entry name" value="GNAT"/>
    <property type="match status" value="1"/>
</dbReference>
<evidence type="ECO:0000256" key="1">
    <source>
        <dbReference type="SAM" id="MobiDB-lite"/>
    </source>
</evidence>
<evidence type="ECO:0000313" key="3">
    <source>
        <dbReference type="EMBL" id="WTR68545.1"/>
    </source>
</evidence>
<dbReference type="InterPro" id="IPR051531">
    <property type="entry name" value="N-acetyltransferase"/>
</dbReference>
<accession>A0ABZ1L6Q0</accession>
<proteinExistence type="predicted"/>
<dbReference type="InterPro" id="IPR000182">
    <property type="entry name" value="GNAT_dom"/>
</dbReference>
<protein>
    <submittedName>
        <fullName evidence="3">GNAT family N-acetyltransferase</fullName>
    </submittedName>
</protein>
<dbReference type="Gene3D" id="3.40.630.30">
    <property type="match status" value="1"/>
</dbReference>
<dbReference type="PANTHER" id="PTHR43792:SF16">
    <property type="entry name" value="N-ACETYLTRANSFERASE DOMAIN-CONTAINING PROTEIN"/>
    <property type="match status" value="1"/>
</dbReference>
<dbReference type="InterPro" id="IPR016181">
    <property type="entry name" value="Acyl_CoA_acyltransferase"/>
</dbReference>
<gene>
    <name evidence="3" type="ORF">OG814_04295</name>
</gene>
<keyword evidence="4" id="KW-1185">Reference proteome</keyword>
<dbReference type="Pfam" id="PF13302">
    <property type="entry name" value="Acetyltransf_3"/>
    <property type="match status" value="1"/>
</dbReference>
<reference evidence="3 4" key="1">
    <citation type="submission" date="2022-10" db="EMBL/GenBank/DDBJ databases">
        <title>The complete genomes of actinobacterial strains from the NBC collection.</title>
        <authorList>
            <person name="Joergensen T.S."/>
            <person name="Alvarez Arevalo M."/>
            <person name="Sterndorff E.B."/>
            <person name="Faurdal D."/>
            <person name="Vuksanovic O."/>
            <person name="Mourched A.-S."/>
            <person name="Charusanti P."/>
            <person name="Shaw S."/>
            <person name="Blin K."/>
            <person name="Weber T."/>
        </authorList>
    </citation>
    <scope>NUCLEOTIDE SEQUENCE [LARGE SCALE GENOMIC DNA]</scope>
    <source>
        <strain evidence="3 4">NBC_00123</strain>
    </source>
</reference>